<dbReference type="GO" id="GO:0008422">
    <property type="term" value="F:beta-glucosidase activity"/>
    <property type="evidence" value="ECO:0007669"/>
    <property type="project" value="UniProtKB-EC"/>
</dbReference>
<dbReference type="EMBL" id="CP101637">
    <property type="protein sequence ID" value="WMT82968.1"/>
    <property type="molecule type" value="Genomic_DNA"/>
</dbReference>
<evidence type="ECO:0000259" key="5">
    <source>
        <dbReference type="SMART" id="SM01217"/>
    </source>
</evidence>
<dbReference type="Gene3D" id="2.60.40.10">
    <property type="entry name" value="Immunoglobulins"/>
    <property type="match status" value="1"/>
</dbReference>
<evidence type="ECO:0000256" key="2">
    <source>
        <dbReference type="ARBA" id="ARBA00022801"/>
    </source>
</evidence>
<dbReference type="Pfam" id="PF00933">
    <property type="entry name" value="Glyco_hydro_3"/>
    <property type="match status" value="1"/>
</dbReference>
<evidence type="ECO:0000256" key="1">
    <source>
        <dbReference type="ARBA" id="ARBA00005336"/>
    </source>
</evidence>
<reference evidence="6 7" key="1">
    <citation type="submission" date="2022-07" db="EMBL/GenBank/DDBJ databases">
        <title>Genome sequence of Terrisporobacter mayombei DSM6539.</title>
        <authorList>
            <person name="Boeer T."/>
            <person name="Bengelsdorf F.R."/>
            <person name="Daniel R."/>
            <person name="Poehlein A."/>
        </authorList>
    </citation>
    <scope>NUCLEOTIDE SEQUENCE [LARGE SCALE GENOMIC DNA]</scope>
    <source>
        <strain evidence="6 7">DSM 6539</strain>
    </source>
</reference>
<keyword evidence="4 6" id="KW-0326">Glycosidase</keyword>
<dbReference type="InterPro" id="IPR050288">
    <property type="entry name" value="Cellulose_deg_GH3"/>
</dbReference>
<proteinExistence type="inferred from homology"/>
<dbReference type="InterPro" id="IPR001764">
    <property type="entry name" value="Glyco_hydro_3_N"/>
</dbReference>
<dbReference type="InterPro" id="IPR036881">
    <property type="entry name" value="Glyco_hydro_3_C_sf"/>
</dbReference>
<dbReference type="SUPFAM" id="SSF52279">
    <property type="entry name" value="Beta-D-glucan exohydrolase, C-terminal domain"/>
    <property type="match status" value="1"/>
</dbReference>
<name>A0ABY9Q4N0_9FIRM</name>
<dbReference type="Pfam" id="PF14310">
    <property type="entry name" value="Fn3-like"/>
    <property type="match status" value="1"/>
</dbReference>
<dbReference type="RefSeq" id="WP_228105296.1">
    <property type="nucleotide sequence ID" value="NZ_CP101637.1"/>
</dbReference>
<evidence type="ECO:0000256" key="3">
    <source>
        <dbReference type="ARBA" id="ARBA00023277"/>
    </source>
</evidence>
<dbReference type="EC" id="3.2.1.21" evidence="6"/>
<protein>
    <submittedName>
        <fullName evidence="6">Thermostable beta-glucosidase B</fullName>
        <ecNumber evidence="6">3.2.1.21</ecNumber>
    </submittedName>
</protein>
<accession>A0ABY9Q4N0</accession>
<dbReference type="PANTHER" id="PTHR42715:SF10">
    <property type="entry name" value="BETA-GLUCOSIDASE"/>
    <property type="match status" value="1"/>
</dbReference>
<dbReference type="SUPFAM" id="SSF51445">
    <property type="entry name" value="(Trans)glycosidases"/>
    <property type="match status" value="1"/>
</dbReference>
<comment type="similarity">
    <text evidence="1 4">Belongs to the glycosyl hydrolase 3 family.</text>
</comment>
<keyword evidence="7" id="KW-1185">Reference proteome</keyword>
<gene>
    <name evidence="6" type="primary">bglB_1</name>
    <name evidence="6" type="ORF">TEMA_34660</name>
</gene>
<dbReference type="PRINTS" id="PR00133">
    <property type="entry name" value="GLHYDRLASE3"/>
</dbReference>
<dbReference type="Pfam" id="PF01915">
    <property type="entry name" value="Glyco_hydro_3_C"/>
    <property type="match status" value="1"/>
</dbReference>
<dbReference type="PROSITE" id="PS00775">
    <property type="entry name" value="GLYCOSYL_HYDROL_F3"/>
    <property type="match status" value="1"/>
</dbReference>
<dbReference type="SMART" id="SM01217">
    <property type="entry name" value="Fn3_like"/>
    <property type="match status" value="1"/>
</dbReference>
<keyword evidence="2 4" id="KW-0378">Hydrolase</keyword>
<sequence length="749" mass="83710">MDIKDLIKKMTVEEKASLCSGLNFWNTKAIERLNIPSIMMTDGPHGLRKQAGSADHLGINESVKSTCFPTASALACSWNKDLVKNLGIALGEECQAEDVSIILGPGANIKRSPLCGRNFEYYSEDPYLSSQLSKNQIIGTQSQGVGTSLKHFAANNQECRRMTIDTLVDERTLREIYLASFETAVKEAQPWTVMCAYNKLNGEFCSQNNRLLNEILRDEWNFEGFVVSDWGAVVDRDKALSAGLELQMPADNGKGDSIIVEAIKNETLSEEALDRSVERLLNIILIALENKKENVTYDKEEHHNLAKSIAEECIVLLKNEENILPLNKNEKIAVIGELSKKARYQGGGSSHISPTRLDNAYDEILKIAKEENVLYSRGYDLSIDDINEELVNEAKELATKADKVVLFIGLPERYESEGFDREHLRMPINQESLVKELQSVNENIVVVLSNGSPIEMDFVNEVKGLVEGYLTGQAGGSAMANILYGEVNPSAKLAETFPVKLAHNPSHLNFPGEIDKVGYKEGIFVGYRYYDKKEMDVLFPFGHGLSYTNFEYSDLKLSSKEINDTDKLTVTVKVKNTGDVYGKEIVQLYVFDVVSNVQRPMKELKGFEKVGLNPGEEKEISFELDKRSFAYYNVDIKDWHVESGAFEILIGKSSRDIVLKETIKVNSTIEIKKAVTKNTAIGDIIDHPAVKPMIDAMMKMFGEGSDGLGEGDMFAQMMKYMPLRALATFNPMLEDTINNLIKEINSENK</sequence>
<dbReference type="InterPro" id="IPR026891">
    <property type="entry name" value="Fn3-like"/>
</dbReference>
<evidence type="ECO:0000313" key="7">
    <source>
        <dbReference type="Proteomes" id="UP001235030"/>
    </source>
</evidence>
<evidence type="ECO:0000256" key="4">
    <source>
        <dbReference type="RuleBase" id="RU361161"/>
    </source>
</evidence>
<organism evidence="6 7">
    <name type="scientific">Terrisporobacter mayombei</name>
    <dbReference type="NCBI Taxonomy" id="1541"/>
    <lineage>
        <taxon>Bacteria</taxon>
        <taxon>Bacillati</taxon>
        <taxon>Bacillota</taxon>
        <taxon>Clostridia</taxon>
        <taxon>Peptostreptococcales</taxon>
        <taxon>Peptostreptococcaceae</taxon>
        <taxon>Terrisporobacter</taxon>
    </lineage>
</organism>
<feature type="domain" description="Fibronectin type III-like" evidence="5">
    <location>
        <begin position="584"/>
        <end position="654"/>
    </location>
</feature>
<dbReference type="Gene3D" id="3.20.20.300">
    <property type="entry name" value="Glycoside hydrolase, family 3, N-terminal domain"/>
    <property type="match status" value="1"/>
</dbReference>
<evidence type="ECO:0000313" key="6">
    <source>
        <dbReference type="EMBL" id="WMT82968.1"/>
    </source>
</evidence>
<dbReference type="InterPro" id="IPR017853">
    <property type="entry name" value="GH"/>
</dbReference>
<dbReference type="Gene3D" id="3.40.50.1700">
    <property type="entry name" value="Glycoside hydrolase family 3 C-terminal domain"/>
    <property type="match status" value="1"/>
</dbReference>
<dbReference type="PANTHER" id="PTHR42715">
    <property type="entry name" value="BETA-GLUCOSIDASE"/>
    <property type="match status" value="1"/>
</dbReference>
<dbReference type="InterPro" id="IPR019800">
    <property type="entry name" value="Glyco_hydro_3_AS"/>
</dbReference>
<keyword evidence="3" id="KW-0119">Carbohydrate metabolism</keyword>
<dbReference type="InterPro" id="IPR036962">
    <property type="entry name" value="Glyco_hydro_3_N_sf"/>
</dbReference>
<dbReference type="InterPro" id="IPR002772">
    <property type="entry name" value="Glyco_hydro_3_C"/>
</dbReference>
<dbReference type="InterPro" id="IPR013783">
    <property type="entry name" value="Ig-like_fold"/>
</dbReference>
<dbReference type="Proteomes" id="UP001235030">
    <property type="component" value="Chromosome"/>
</dbReference>